<keyword evidence="5" id="KW-1185">Reference proteome</keyword>
<proteinExistence type="predicted"/>
<evidence type="ECO:0000313" key="4">
    <source>
        <dbReference type="EMBL" id="SFK13913.1"/>
    </source>
</evidence>
<dbReference type="InterPro" id="IPR050595">
    <property type="entry name" value="Bact_response_regulator"/>
</dbReference>
<dbReference type="Gene3D" id="3.40.50.2300">
    <property type="match status" value="1"/>
</dbReference>
<dbReference type="RefSeq" id="WP_092376728.1">
    <property type="nucleotide sequence ID" value="NZ_FORX01000015.1"/>
</dbReference>
<protein>
    <submittedName>
        <fullName evidence="4">Response regulator receiver domain-containing protein</fullName>
    </submittedName>
</protein>
<dbReference type="EMBL" id="FORX01000015">
    <property type="protein sequence ID" value="SFK13913.1"/>
    <property type="molecule type" value="Genomic_DNA"/>
</dbReference>
<dbReference type="Proteomes" id="UP000198635">
    <property type="component" value="Unassembled WGS sequence"/>
</dbReference>
<dbReference type="PANTHER" id="PTHR44591:SF3">
    <property type="entry name" value="RESPONSE REGULATORY DOMAIN-CONTAINING PROTEIN"/>
    <property type="match status" value="1"/>
</dbReference>
<reference evidence="5" key="1">
    <citation type="submission" date="2016-10" db="EMBL/GenBank/DDBJ databases">
        <authorList>
            <person name="Varghese N."/>
            <person name="Submissions S."/>
        </authorList>
    </citation>
    <scope>NUCLEOTIDE SEQUENCE [LARGE SCALE GENOMIC DNA]</scope>
    <source>
        <strain evidence="5">DSM 5918</strain>
    </source>
</reference>
<dbReference type="STRING" id="52560.SAMN04488082_11523"/>
<dbReference type="InterPro" id="IPR001789">
    <property type="entry name" value="Sig_transdc_resp-reg_receiver"/>
</dbReference>
<evidence type="ECO:0000259" key="3">
    <source>
        <dbReference type="PROSITE" id="PS50110"/>
    </source>
</evidence>
<dbReference type="OrthoDB" id="20101at2"/>
<organism evidence="4 5">
    <name type="scientific">Desulfomicrobium apsheronum</name>
    <dbReference type="NCBI Taxonomy" id="52560"/>
    <lineage>
        <taxon>Bacteria</taxon>
        <taxon>Pseudomonadati</taxon>
        <taxon>Thermodesulfobacteriota</taxon>
        <taxon>Desulfovibrionia</taxon>
        <taxon>Desulfovibrionales</taxon>
        <taxon>Desulfomicrobiaceae</taxon>
        <taxon>Desulfomicrobium</taxon>
    </lineage>
</organism>
<name>A0A1I3X2T9_9BACT</name>
<dbReference type="InterPro" id="IPR011006">
    <property type="entry name" value="CheY-like_superfamily"/>
</dbReference>
<keyword evidence="1 2" id="KW-0597">Phosphoprotein</keyword>
<dbReference type="AlphaFoldDB" id="A0A1I3X2T9"/>
<feature type="domain" description="Response regulatory" evidence="3">
    <location>
        <begin position="22"/>
        <end position="139"/>
    </location>
</feature>
<dbReference type="SMART" id="SM00448">
    <property type="entry name" value="REC"/>
    <property type="match status" value="1"/>
</dbReference>
<evidence type="ECO:0000256" key="2">
    <source>
        <dbReference type="PROSITE-ProRule" id="PRU00169"/>
    </source>
</evidence>
<dbReference type="PROSITE" id="PS50110">
    <property type="entry name" value="RESPONSE_REGULATORY"/>
    <property type="match status" value="1"/>
</dbReference>
<dbReference type="Pfam" id="PF00072">
    <property type="entry name" value="Response_reg"/>
    <property type="match status" value="1"/>
</dbReference>
<gene>
    <name evidence="4" type="ORF">SAMN04488082_11523</name>
</gene>
<evidence type="ECO:0000256" key="1">
    <source>
        <dbReference type="ARBA" id="ARBA00022553"/>
    </source>
</evidence>
<dbReference type="SUPFAM" id="SSF52172">
    <property type="entry name" value="CheY-like"/>
    <property type="match status" value="1"/>
</dbReference>
<dbReference type="GO" id="GO:0000160">
    <property type="term" value="P:phosphorelay signal transduction system"/>
    <property type="evidence" value="ECO:0007669"/>
    <property type="project" value="InterPro"/>
</dbReference>
<sequence length="172" mass="19502">MNMYSQDVDSIADQYVTSLPISVLLIDDEFLIGEAMRIKLSSETDIIFNYCKEPDKALETAIGVQPTVIMLDLVMPGVNGLTMVKFFKSSEDFRDVPLIVLSAREEPELKKKAIALGANDYMIKLPDKTDLIARIRCHSERYIYKQQRDELIMKIRAMSGQNDDGLSSPYLD</sequence>
<accession>A0A1I3X2T9</accession>
<dbReference type="PANTHER" id="PTHR44591">
    <property type="entry name" value="STRESS RESPONSE REGULATOR PROTEIN 1"/>
    <property type="match status" value="1"/>
</dbReference>
<evidence type="ECO:0000313" key="5">
    <source>
        <dbReference type="Proteomes" id="UP000198635"/>
    </source>
</evidence>
<feature type="modified residue" description="4-aspartylphosphate" evidence="2">
    <location>
        <position position="72"/>
    </location>
</feature>